<evidence type="ECO:0000256" key="1">
    <source>
        <dbReference type="ARBA" id="ARBA00001946"/>
    </source>
</evidence>
<dbReference type="AlphaFoldDB" id="A0A369Q2Y3"/>
<gene>
    <name evidence="6" type="ORF">DU508_09005</name>
</gene>
<dbReference type="Gene3D" id="1.10.150.240">
    <property type="entry name" value="Putative phosphatase, domain 2"/>
    <property type="match status" value="1"/>
</dbReference>
<dbReference type="SFLD" id="SFLDS00003">
    <property type="entry name" value="Haloacid_Dehalogenase"/>
    <property type="match status" value="1"/>
</dbReference>
<dbReference type="InterPro" id="IPR023214">
    <property type="entry name" value="HAD_sf"/>
</dbReference>
<dbReference type="InterPro" id="IPR041492">
    <property type="entry name" value="HAD_2"/>
</dbReference>
<evidence type="ECO:0000313" key="6">
    <source>
        <dbReference type="EMBL" id="RDC57299.1"/>
    </source>
</evidence>
<dbReference type="InterPro" id="IPR036412">
    <property type="entry name" value="HAD-like_sf"/>
</dbReference>
<dbReference type="SFLD" id="SFLDG01135">
    <property type="entry name" value="C1.5.6:_HAD__Beta-PGM__Phospha"/>
    <property type="match status" value="1"/>
</dbReference>
<keyword evidence="3" id="KW-0479">Metal-binding</keyword>
<name>A0A369Q2Y3_9SPHI</name>
<dbReference type="Gene3D" id="3.40.50.1000">
    <property type="entry name" value="HAD superfamily/HAD-like"/>
    <property type="match status" value="1"/>
</dbReference>
<evidence type="ECO:0000256" key="2">
    <source>
        <dbReference type="ARBA" id="ARBA00006171"/>
    </source>
</evidence>
<evidence type="ECO:0000256" key="4">
    <source>
        <dbReference type="ARBA" id="ARBA00022842"/>
    </source>
</evidence>
<dbReference type="GO" id="GO:0003824">
    <property type="term" value="F:catalytic activity"/>
    <property type="evidence" value="ECO:0007669"/>
    <property type="project" value="UniProtKB-ARBA"/>
</dbReference>
<reference evidence="6 7" key="1">
    <citation type="submission" date="2018-07" db="EMBL/GenBank/DDBJ databases">
        <title>Pedobacter sp. nov., isolated from soil.</title>
        <authorList>
            <person name="Zhou L.Y."/>
            <person name="Du Z.J."/>
        </authorList>
    </citation>
    <scope>NUCLEOTIDE SEQUENCE [LARGE SCALE GENOMIC DNA]</scope>
    <source>
        <strain evidence="6 7">JDX94</strain>
    </source>
</reference>
<protein>
    <submittedName>
        <fullName evidence="6">HAD family phosphatase</fullName>
    </submittedName>
</protein>
<dbReference type="NCBIfam" id="TIGR01509">
    <property type="entry name" value="HAD-SF-IA-v3"/>
    <property type="match status" value="1"/>
</dbReference>
<dbReference type="Proteomes" id="UP000253961">
    <property type="component" value="Unassembled WGS sequence"/>
</dbReference>
<organism evidence="6 7">
    <name type="scientific">Pedobacter chinensis</name>
    <dbReference type="NCBI Taxonomy" id="2282421"/>
    <lineage>
        <taxon>Bacteria</taxon>
        <taxon>Pseudomonadati</taxon>
        <taxon>Bacteroidota</taxon>
        <taxon>Sphingobacteriia</taxon>
        <taxon>Sphingobacteriales</taxon>
        <taxon>Sphingobacteriaceae</taxon>
        <taxon>Pedobacter</taxon>
    </lineage>
</organism>
<dbReference type="InterPro" id="IPR006439">
    <property type="entry name" value="HAD-SF_hydro_IA"/>
</dbReference>
<keyword evidence="5" id="KW-0119">Carbohydrate metabolism</keyword>
<comment type="cofactor">
    <cofactor evidence="1">
        <name>Mg(2+)</name>
        <dbReference type="ChEBI" id="CHEBI:18420"/>
    </cofactor>
</comment>
<evidence type="ECO:0000256" key="5">
    <source>
        <dbReference type="ARBA" id="ARBA00023277"/>
    </source>
</evidence>
<keyword evidence="7" id="KW-1185">Reference proteome</keyword>
<dbReference type="InterPro" id="IPR023198">
    <property type="entry name" value="PGP-like_dom2"/>
</dbReference>
<proteinExistence type="inferred from homology"/>
<dbReference type="Pfam" id="PF13419">
    <property type="entry name" value="HAD_2"/>
    <property type="match status" value="1"/>
</dbReference>
<comment type="similarity">
    <text evidence="2">Belongs to the HAD-like hydrolase superfamily. CbbY/CbbZ/Gph/YieH family.</text>
</comment>
<keyword evidence="4" id="KW-0460">Magnesium</keyword>
<dbReference type="InterPro" id="IPR051600">
    <property type="entry name" value="Beta-PGM-like"/>
</dbReference>
<dbReference type="CDD" id="cd07505">
    <property type="entry name" value="HAD_BPGM-like"/>
    <property type="match status" value="1"/>
</dbReference>
<dbReference type="PRINTS" id="PR00413">
    <property type="entry name" value="HADHALOGNASE"/>
</dbReference>
<accession>A0A369Q2Y3</accession>
<dbReference type="OrthoDB" id="9797743at2"/>
<evidence type="ECO:0000256" key="3">
    <source>
        <dbReference type="ARBA" id="ARBA00022723"/>
    </source>
</evidence>
<sequence length="222" mass="25747">MSKIKALLFDLDGTLIDSEKFHFDCWNEFLCQYKVSLDFKDWLTNYAGIPLPQNAKTIIDRYKIDEELAHFIDRRERITFDGFKTKDIELMPFALEFIQFFYEKGLKLAVVTASPRIDVEAVFERNGLAKYFSLFVTRTDVTKSKPDPESYNICVEKLGFAKEECLVFEDTINGVKSAMAAGITCYAIQNNIRAHQKLRIADQLFLNFANVKDYMIQNKLID</sequence>
<dbReference type="GO" id="GO:0046872">
    <property type="term" value="F:metal ion binding"/>
    <property type="evidence" value="ECO:0007669"/>
    <property type="project" value="UniProtKB-KW"/>
</dbReference>
<dbReference type="SFLD" id="SFLDG01129">
    <property type="entry name" value="C1.5:_HAD__Beta-PGM__Phosphata"/>
    <property type="match status" value="1"/>
</dbReference>
<evidence type="ECO:0000313" key="7">
    <source>
        <dbReference type="Proteomes" id="UP000253961"/>
    </source>
</evidence>
<dbReference type="RefSeq" id="WP_115402470.1">
    <property type="nucleotide sequence ID" value="NZ_QPKV01000003.1"/>
</dbReference>
<dbReference type="SUPFAM" id="SSF56784">
    <property type="entry name" value="HAD-like"/>
    <property type="match status" value="1"/>
</dbReference>
<dbReference type="EMBL" id="QPKV01000003">
    <property type="protein sequence ID" value="RDC57299.1"/>
    <property type="molecule type" value="Genomic_DNA"/>
</dbReference>
<dbReference type="PANTHER" id="PTHR46193:SF18">
    <property type="entry name" value="HEXITOL PHOSPHATASE B"/>
    <property type="match status" value="1"/>
</dbReference>
<comment type="caution">
    <text evidence="6">The sequence shown here is derived from an EMBL/GenBank/DDBJ whole genome shotgun (WGS) entry which is preliminary data.</text>
</comment>
<dbReference type="PANTHER" id="PTHR46193">
    <property type="entry name" value="6-PHOSPHOGLUCONATE PHOSPHATASE"/>
    <property type="match status" value="1"/>
</dbReference>